<dbReference type="AlphaFoldDB" id="W4PYB0"/>
<gene>
    <name evidence="3" type="ORF">JCM9140_365</name>
</gene>
<dbReference type="Proteomes" id="UP000018890">
    <property type="component" value="Unassembled WGS sequence"/>
</dbReference>
<name>W4PYB0_9BACI</name>
<keyword evidence="4" id="KW-1185">Reference proteome</keyword>
<dbReference type="EMBL" id="BAUT01000002">
    <property type="protein sequence ID" value="GAE24438.1"/>
    <property type="molecule type" value="Genomic_DNA"/>
</dbReference>
<evidence type="ECO:0000313" key="4">
    <source>
        <dbReference type="Proteomes" id="UP000018890"/>
    </source>
</evidence>
<feature type="domain" description="DUF4352" evidence="2">
    <location>
        <begin position="41"/>
        <end position="144"/>
    </location>
</feature>
<dbReference type="Pfam" id="PF11611">
    <property type="entry name" value="DUF4352"/>
    <property type="match status" value="1"/>
</dbReference>
<dbReference type="STRING" id="1236970.JCM9140_365"/>
<accession>W4PYB0</accession>
<dbReference type="InterPro" id="IPR029050">
    <property type="entry name" value="Immunoprotect_excell_Ig-like"/>
</dbReference>
<evidence type="ECO:0000256" key="1">
    <source>
        <dbReference type="ARBA" id="ARBA00022729"/>
    </source>
</evidence>
<reference evidence="3" key="1">
    <citation type="journal article" date="2014" name="Genome Announc.">
        <title>Draft Genome Sequences of Three Alkaliphilic Bacillus Strains, Bacillus wakoensis JCM 9140T, Bacillus akibai JCM 9157T, and Bacillus hemicellulosilyticus JCM 9152T.</title>
        <authorList>
            <person name="Yuki M."/>
            <person name="Oshima K."/>
            <person name="Suda W."/>
            <person name="Oshida Y."/>
            <person name="Kitamura K."/>
            <person name="Iida T."/>
            <person name="Hattori M."/>
            <person name="Ohkuma M."/>
        </authorList>
    </citation>
    <scope>NUCLEOTIDE SEQUENCE [LARGE SCALE GENOMIC DNA]</scope>
    <source>
        <strain evidence="3">JCM 9140</strain>
    </source>
</reference>
<organism evidence="3 4">
    <name type="scientific">Halalkalibacter wakoensis JCM 9140</name>
    <dbReference type="NCBI Taxonomy" id="1236970"/>
    <lineage>
        <taxon>Bacteria</taxon>
        <taxon>Bacillati</taxon>
        <taxon>Bacillota</taxon>
        <taxon>Bacilli</taxon>
        <taxon>Bacillales</taxon>
        <taxon>Bacillaceae</taxon>
        <taxon>Halalkalibacter</taxon>
    </lineage>
</organism>
<dbReference type="Gene3D" id="2.60.40.1240">
    <property type="match status" value="1"/>
</dbReference>
<keyword evidence="1" id="KW-0732">Signal</keyword>
<dbReference type="RefSeq" id="WP_034741444.1">
    <property type="nucleotide sequence ID" value="NZ_BAUT01000002.1"/>
</dbReference>
<dbReference type="OrthoDB" id="2873963at2"/>
<sequence length="154" mass="17426">MKTKVILLVGLCTCLLSLVGMYYVFDSSKEMTNAQTIIEDEQTKAIRDLEITLNGVRTEESNDSNSHYVIVDLTFKNNRETVYEASTFKITLVDDENFAHSVTTSIETKGILGGQLHPSRTNRGEVAFFVPKANQYELVYTDHLRTGQVTWPVR</sequence>
<protein>
    <recommendedName>
        <fullName evidence="2">DUF4352 domain-containing protein</fullName>
    </recommendedName>
</protein>
<evidence type="ECO:0000259" key="2">
    <source>
        <dbReference type="Pfam" id="PF11611"/>
    </source>
</evidence>
<proteinExistence type="predicted"/>
<comment type="caution">
    <text evidence="3">The sequence shown here is derived from an EMBL/GenBank/DDBJ whole genome shotgun (WGS) entry which is preliminary data.</text>
</comment>
<dbReference type="InterPro" id="IPR029051">
    <property type="entry name" value="DUF4352"/>
</dbReference>
<evidence type="ECO:0000313" key="3">
    <source>
        <dbReference type="EMBL" id="GAE24438.1"/>
    </source>
</evidence>